<reference evidence="2" key="1">
    <citation type="journal article" date="2023" name="Front. Plant Sci.">
        <title>Chromosomal-level genome assembly of Melastoma candidum provides insights into trichome evolution.</title>
        <authorList>
            <person name="Zhong Y."/>
            <person name="Wu W."/>
            <person name="Sun C."/>
            <person name="Zou P."/>
            <person name="Liu Y."/>
            <person name="Dai S."/>
            <person name="Zhou R."/>
        </authorList>
    </citation>
    <scope>NUCLEOTIDE SEQUENCE [LARGE SCALE GENOMIC DNA]</scope>
</reference>
<proteinExistence type="predicted"/>
<sequence>MSRTSKRPKTTATAGGKTLRAEEWDENGGHGHEGMALERVHCIGGLEEGTEEVEEAWARGGIRLVEEEREGGLEVHEDGDLGREGGTARSRRVEGECLRASEASEVPEEESIRDSHSSGDSFFGGEMPRLRWAVEFDGKL</sequence>
<evidence type="ECO:0000313" key="1">
    <source>
        <dbReference type="EMBL" id="KAI4385822.1"/>
    </source>
</evidence>
<dbReference type="Proteomes" id="UP001057402">
    <property type="component" value="Chromosome 2"/>
</dbReference>
<keyword evidence="2" id="KW-1185">Reference proteome</keyword>
<accession>A0ACB9SC96</accession>
<protein>
    <submittedName>
        <fullName evidence="1">Uncharacterized protein</fullName>
    </submittedName>
</protein>
<gene>
    <name evidence="1" type="ORF">MLD38_003815</name>
</gene>
<comment type="caution">
    <text evidence="1">The sequence shown here is derived from an EMBL/GenBank/DDBJ whole genome shotgun (WGS) entry which is preliminary data.</text>
</comment>
<name>A0ACB9SC96_9MYRT</name>
<dbReference type="EMBL" id="CM042881">
    <property type="protein sequence ID" value="KAI4385822.1"/>
    <property type="molecule type" value="Genomic_DNA"/>
</dbReference>
<organism evidence="1 2">
    <name type="scientific">Melastoma candidum</name>
    <dbReference type="NCBI Taxonomy" id="119954"/>
    <lineage>
        <taxon>Eukaryota</taxon>
        <taxon>Viridiplantae</taxon>
        <taxon>Streptophyta</taxon>
        <taxon>Embryophyta</taxon>
        <taxon>Tracheophyta</taxon>
        <taxon>Spermatophyta</taxon>
        <taxon>Magnoliopsida</taxon>
        <taxon>eudicotyledons</taxon>
        <taxon>Gunneridae</taxon>
        <taxon>Pentapetalae</taxon>
        <taxon>rosids</taxon>
        <taxon>malvids</taxon>
        <taxon>Myrtales</taxon>
        <taxon>Melastomataceae</taxon>
        <taxon>Melastomatoideae</taxon>
        <taxon>Melastomateae</taxon>
        <taxon>Melastoma</taxon>
    </lineage>
</organism>
<evidence type="ECO:0000313" key="2">
    <source>
        <dbReference type="Proteomes" id="UP001057402"/>
    </source>
</evidence>